<dbReference type="InterPro" id="IPR036890">
    <property type="entry name" value="HATPase_C_sf"/>
</dbReference>
<dbReference type="Pfam" id="PF07730">
    <property type="entry name" value="HisKA_3"/>
    <property type="match status" value="1"/>
</dbReference>
<evidence type="ECO:0000259" key="10">
    <source>
        <dbReference type="Pfam" id="PF07730"/>
    </source>
</evidence>
<evidence type="ECO:0000256" key="8">
    <source>
        <dbReference type="ARBA" id="ARBA00023012"/>
    </source>
</evidence>
<evidence type="ECO:0000313" key="11">
    <source>
        <dbReference type="EMBL" id="SFJ84280.1"/>
    </source>
</evidence>
<keyword evidence="4" id="KW-0808">Transferase</keyword>
<dbReference type="Proteomes" id="UP000199111">
    <property type="component" value="Unassembled WGS sequence"/>
</dbReference>
<evidence type="ECO:0000256" key="7">
    <source>
        <dbReference type="ARBA" id="ARBA00022840"/>
    </source>
</evidence>
<evidence type="ECO:0000313" key="12">
    <source>
        <dbReference type="Proteomes" id="UP000199111"/>
    </source>
</evidence>
<dbReference type="InterPro" id="IPR011712">
    <property type="entry name" value="Sig_transdc_His_kin_sub3_dim/P"/>
</dbReference>
<evidence type="ECO:0000256" key="4">
    <source>
        <dbReference type="ARBA" id="ARBA00022679"/>
    </source>
</evidence>
<dbReference type="GO" id="GO:0046983">
    <property type="term" value="F:protein dimerization activity"/>
    <property type="evidence" value="ECO:0007669"/>
    <property type="project" value="InterPro"/>
</dbReference>
<dbReference type="CDD" id="cd16917">
    <property type="entry name" value="HATPase_UhpB-NarQ-NarX-like"/>
    <property type="match status" value="1"/>
</dbReference>
<organism evidence="11 12">
    <name type="scientific">Streptosporangium canum</name>
    <dbReference type="NCBI Taxonomy" id="324952"/>
    <lineage>
        <taxon>Bacteria</taxon>
        <taxon>Bacillati</taxon>
        <taxon>Actinomycetota</taxon>
        <taxon>Actinomycetes</taxon>
        <taxon>Streptosporangiales</taxon>
        <taxon>Streptosporangiaceae</taxon>
        <taxon>Streptosporangium</taxon>
    </lineage>
</organism>
<dbReference type="SUPFAM" id="SSF55874">
    <property type="entry name" value="ATPase domain of HSP90 chaperone/DNA topoisomerase II/histidine kinase"/>
    <property type="match status" value="1"/>
</dbReference>
<dbReference type="GeneID" id="96299746"/>
<reference evidence="12" key="1">
    <citation type="submission" date="2016-10" db="EMBL/GenBank/DDBJ databases">
        <authorList>
            <person name="Varghese N."/>
            <person name="Submissions S."/>
        </authorList>
    </citation>
    <scope>NUCLEOTIDE SEQUENCE [LARGE SCALE GENOMIC DNA]</scope>
    <source>
        <strain evidence="12">CGMCC 4.2126</strain>
    </source>
</reference>
<keyword evidence="7" id="KW-0067">ATP-binding</keyword>
<keyword evidence="6 11" id="KW-0418">Kinase</keyword>
<dbReference type="EMBL" id="FOQY01000013">
    <property type="protein sequence ID" value="SFJ84280.1"/>
    <property type="molecule type" value="Genomic_DNA"/>
</dbReference>
<keyword evidence="8" id="KW-0902">Two-component regulatory system</keyword>
<proteinExistence type="predicted"/>
<keyword evidence="12" id="KW-1185">Reference proteome</keyword>
<feature type="transmembrane region" description="Helical" evidence="9">
    <location>
        <begin position="57"/>
        <end position="75"/>
    </location>
</feature>
<evidence type="ECO:0000256" key="5">
    <source>
        <dbReference type="ARBA" id="ARBA00022741"/>
    </source>
</evidence>
<feature type="transmembrane region" description="Helical" evidence="9">
    <location>
        <begin position="109"/>
        <end position="138"/>
    </location>
</feature>
<name>A0A1I3UMG9_9ACTN</name>
<protein>
    <recommendedName>
        <fullName evidence="2">histidine kinase</fullName>
        <ecNumber evidence="2">2.7.13.3</ecNumber>
    </recommendedName>
</protein>
<feature type="transmembrane region" description="Helical" evidence="9">
    <location>
        <begin position="158"/>
        <end position="178"/>
    </location>
</feature>
<evidence type="ECO:0000256" key="1">
    <source>
        <dbReference type="ARBA" id="ARBA00000085"/>
    </source>
</evidence>
<accession>A0A1I3UMG9</accession>
<dbReference type="PANTHER" id="PTHR24421">
    <property type="entry name" value="NITRATE/NITRITE SENSOR PROTEIN NARX-RELATED"/>
    <property type="match status" value="1"/>
</dbReference>
<evidence type="ECO:0000256" key="6">
    <source>
        <dbReference type="ARBA" id="ARBA00022777"/>
    </source>
</evidence>
<dbReference type="EC" id="2.7.13.3" evidence="2"/>
<dbReference type="Gene3D" id="1.20.5.1930">
    <property type="match status" value="1"/>
</dbReference>
<evidence type="ECO:0000256" key="3">
    <source>
        <dbReference type="ARBA" id="ARBA00022553"/>
    </source>
</evidence>
<evidence type="ECO:0000256" key="2">
    <source>
        <dbReference type="ARBA" id="ARBA00012438"/>
    </source>
</evidence>
<keyword evidence="9" id="KW-1133">Transmembrane helix</keyword>
<keyword evidence="9" id="KW-0812">Transmembrane</keyword>
<feature type="domain" description="Signal transduction histidine kinase subgroup 3 dimerisation and phosphoacceptor" evidence="10">
    <location>
        <begin position="213"/>
        <end position="277"/>
    </location>
</feature>
<keyword evidence="3" id="KW-0597">Phosphoprotein</keyword>
<gene>
    <name evidence="11" type="ORF">SAMN05216275_11315</name>
</gene>
<dbReference type="Gene3D" id="3.30.565.10">
    <property type="entry name" value="Histidine kinase-like ATPase, C-terminal domain"/>
    <property type="match status" value="1"/>
</dbReference>
<dbReference type="RefSeq" id="WP_245789463.1">
    <property type="nucleotide sequence ID" value="NZ_FOQY01000013.1"/>
</dbReference>
<dbReference type="AlphaFoldDB" id="A0A1I3UMG9"/>
<feature type="transmembrane region" description="Helical" evidence="9">
    <location>
        <begin position="12"/>
        <end position="37"/>
    </location>
</feature>
<keyword evidence="9" id="KW-0472">Membrane</keyword>
<dbReference type="GO" id="GO:0005524">
    <property type="term" value="F:ATP binding"/>
    <property type="evidence" value="ECO:0007669"/>
    <property type="project" value="UniProtKB-KW"/>
</dbReference>
<comment type="catalytic activity">
    <reaction evidence="1">
        <text>ATP + protein L-histidine = ADP + protein N-phospho-L-histidine.</text>
        <dbReference type="EC" id="2.7.13.3"/>
    </reaction>
</comment>
<keyword evidence="5" id="KW-0547">Nucleotide-binding</keyword>
<dbReference type="GO" id="GO:0000155">
    <property type="term" value="F:phosphorelay sensor kinase activity"/>
    <property type="evidence" value="ECO:0007669"/>
    <property type="project" value="InterPro"/>
</dbReference>
<sequence length="408" mass="43279">MRRILAPLTSSATYLGWTCLILGGALATPYVMVGTVLAELLRLRETTAYTLVSMDPAVLAGALPLIALTGLFLPVRALELTAARGLLGARIDSPPDRPARTWAERRRTAAWFTLHLGIGAVLAGATLALVPFVIWLSLLPLLGDRIGFLSFTVTAGWSGAWGPAAALATLALLVYAAAGAGTLLARLAPALLGPTPADRLAALEERARLLATRNRLARELHDSVGHALSVVTIQAGAAGRVLDRDPEAARTALTAIEESARSALEDLDHVLGLLREEESGDRAPARTLADLPELVRSTGAAAEITGDLSALPALVSREAYRIVQEALTNALRHGSGPARLVAAVHDDRLELEVRNRARQRPERTGRRGVAGMRERVTLLGGRLDAGAVDGEWRVTVRLPLRGGQEPVR</sequence>
<dbReference type="GO" id="GO:0016020">
    <property type="term" value="C:membrane"/>
    <property type="evidence" value="ECO:0007669"/>
    <property type="project" value="InterPro"/>
</dbReference>
<dbReference type="PANTHER" id="PTHR24421:SF10">
    <property type="entry name" value="NITRATE_NITRITE SENSOR PROTEIN NARQ"/>
    <property type="match status" value="1"/>
</dbReference>
<evidence type="ECO:0000256" key="9">
    <source>
        <dbReference type="SAM" id="Phobius"/>
    </source>
</evidence>
<dbReference type="InterPro" id="IPR050482">
    <property type="entry name" value="Sensor_HK_TwoCompSys"/>
</dbReference>